<comment type="caution">
    <text evidence="2">The sequence shown here is derived from an EMBL/GenBank/DDBJ whole genome shotgun (WGS) entry which is preliminary data.</text>
</comment>
<dbReference type="AlphaFoldDB" id="A0A8T2QU42"/>
<sequence>MDSAKFLIIIAVLSLKCAETAYGLQEQTGNAIFLKQAGRRLLQADCSSPACPRIACSESLYGTCDVNPQGQTIPCACCGIRCLSDVSGCSIHSNNETISCGF</sequence>
<feature type="signal peptide" evidence="1">
    <location>
        <begin position="1"/>
        <end position="23"/>
    </location>
</feature>
<name>A0A8T2QU42_CERRI</name>
<gene>
    <name evidence="2" type="ORF">KP509_32G062400</name>
</gene>
<reference evidence="2" key="1">
    <citation type="submission" date="2021-08" db="EMBL/GenBank/DDBJ databases">
        <title>WGS assembly of Ceratopteris richardii.</title>
        <authorList>
            <person name="Marchant D.B."/>
            <person name="Chen G."/>
            <person name="Jenkins J."/>
            <person name="Shu S."/>
            <person name="Leebens-Mack J."/>
            <person name="Grimwood J."/>
            <person name="Schmutz J."/>
            <person name="Soltis P."/>
            <person name="Soltis D."/>
            <person name="Chen Z.-H."/>
        </authorList>
    </citation>
    <scope>NUCLEOTIDE SEQUENCE</scope>
    <source>
        <strain evidence="2">Whitten #5841</strain>
        <tissue evidence="2">Leaf</tissue>
    </source>
</reference>
<keyword evidence="3" id="KW-1185">Reference proteome</keyword>
<proteinExistence type="predicted"/>
<dbReference type="EMBL" id="CM035437">
    <property type="protein sequence ID" value="KAH7287559.1"/>
    <property type="molecule type" value="Genomic_DNA"/>
</dbReference>
<feature type="chain" id="PRO_5035916905" evidence="1">
    <location>
        <begin position="24"/>
        <end position="102"/>
    </location>
</feature>
<evidence type="ECO:0000256" key="1">
    <source>
        <dbReference type="SAM" id="SignalP"/>
    </source>
</evidence>
<keyword evidence="1" id="KW-0732">Signal</keyword>
<organism evidence="2 3">
    <name type="scientific">Ceratopteris richardii</name>
    <name type="common">Triangle waterfern</name>
    <dbReference type="NCBI Taxonomy" id="49495"/>
    <lineage>
        <taxon>Eukaryota</taxon>
        <taxon>Viridiplantae</taxon>
        <taxon>Streptophyta</taxon>
        <taxon>Embryophyta</taxon>
        <taxon>Tracheophyta</taxon>
        <taxon>Polypodiopsida</taxon>
        <taxon>Polypodiidae</taxon>
        <taxon>Polypodiales</taxon>
        <taxon>Pteridineae</taxon>
        <taxon>Pteridaceae</taxon>
        <taxon>Parkerioideae</taxon>
        <taxon>Ceratopteris</taxon>
    </lineage>
</organism>
<accession>A0A8T2QU42</accession>
<protein>
    <submittedName>
        <fullName evidence="2">Uncharacterized protein</fullName>
    </submittedName>
</protein>
<dbReference type="Proteomes" id="UP000825935">
    <property type="component" value="Chromosome 32"/>
</dbReference>
<evidence type="ECO:0000313" key="2">
    <source>
        <dbReference type="EMBL" id="KAH7287559.1"/>
    </source>
</evidence>
<evidence type="ECO:0000313" key="3">
    <source>
        <dbReference type="Proteomes" id="UP000825935"/>
    </source>
</evidence>